<dbReference type="Pfam" id="PF08757">
    <property type="entry name" value="CotH"/>
    <property type="match status" value="1"/>
</dbReference>
<keyword evidence="1" id="KW-0732">Signal</keyword>
<accession>A0AB36NUF8</accession>
<proteinExistence type="predicted"/>
<dbReference type="EMBL" id="MUHB01000028">
    <property type="protein sequence ID" value="OXA99353.1"/>
    <property type="molecule type" value="Genomic_DNA"/>
</dbReference>
<sequence length="568" mass="65973">MKQKLLLIFLFFSFYISYAQEIIIIPSNQYNIDINKSLIVTNLDVNYVNSTWEGEKSSITLDVSYNFEIPVSVIKLGTPYSLINPSDSKKYILYFTALPLITITANNAIIDESNVLADFRLIESDQKNINSYVGIQYRGGYSQFFDKKSMEVKFLNDPQGLESHDESLLGMHSDDGWNLQAMYNEPLRFHSKTNNDLWKLIHKPYYINSEPEAVSGIEMKYVELFLNGEYRGVYCVGEKVNRKLLKLKKHNGNIRGELYKEVDWATNTTFAGIYEYDNNNLLWGGFEYKYPNEVIDWKNLYDFIYFVINEEDNSFYSQYKNKVQIDNAVDYFIFLNLLRATDNGGKNTYLAKYDSNKPFFFIPWDLDGTLGRIFNGEKGNVTNDLISNGLYNRLLNDCSTGGFREKLNLRWQELRSTLITHDKLMDMLTSNYNTLKENGVYEREHLAWPDYNADEGEIEYISTWLTNRLAYLDIKFSENCNTLDVANFEKALKTIVYPNPTSDIINITLTDVGKHTIFMYDSNGKLLLNKNSEGYDNQISIKDFGKGIYYIKIIDSENKVDVRSIIKK</sequence>
<evidence type="ECO:0000313" key="6">
    <source>
        <dbReference type="Proteomes" id="UP000198431"/>
    </source>
</evidence>
<dbReference type="EMBL" id="FRBX01000001">
    <property type="protein sequence ID" value="SHL68891.1"/>
    <property type="molecule type" value="Genomic_DNA"/>
</dbReference>
<dbReference type="Proteomes" id="UP000184216">
    <property type="component" value="Unassembled WGS sequence"/>
</dbReference>
<reference evidence="3 6" key="1">
    <citation type="submission" date="2016-11" db="EMBL/GenBank/DDBJ databases">
        <title>Whole genomes of Flavobacteriaceae.</title>
        <authorList>
            <person name="Stine C."/>
            <person name="Li C."/>
            <person name="Tadesse D."/>
        </authorList>
    </citation>
    <scope>NUCLEOTIDE SEQUENCE [LARGE SCALE GENOMIC DNA]</scope>
    <source>
        <strain evidence="3 6">ATCC 19366</strain>
    </source>
</reference>
<feature type="domain" description="Secretion system C-terminal sorting" evidence="2">
    <location>
        <begin position="496"/>
        <end position="565"/>
    </location>
</feature>
<dbReference type="InterPro" id="IPR026444">
    <property type="entry name" value="Secre_tail"/>
</dbReference>
<evidence type="ECO:0000259" key="2">
    <source>
        <dbReference type="Pfam" id="PF18962"/>
    </source>
</evidence>
<dbReference type="Proteomes" id="UP000198431">
    <property type="component" value="Unassembled WGS sequence"/>
</dbReference>
<evidence type="ECO:0000256" key="1">
    <source>
        <dbReference type="ARBA" id="ARBA00022729"/>
    </source>
</evidence>
<dbReference type="InterPro" id="IPR014867">
    <property type="entry name" value="Spore_coat_CotH_CotH2/3/7"/>
</dbReference>
<gene>
    <name evidence="3" type="ORF">B0A72_22160</name>
    <name evidence="4" type="ORF">SAMN05444387_1246</name>
</gene>
<evidence type="ECO:0000313" key="3">
    <source>
        <dbReference type="EMBL" id="OXA99353.1"/>
    </source>
</evidence>
<dbReference type="PANTHER" id="PTHR40050">
    <property type="entry name" value="INNER SPORE COAT PROTEIN H"/>
    <property type="match status" value="1"/>
</dbReference>
<dbReference type="Pfam" id="PF18962">
    <property type="entry name" value="Por_Secre_tail"/>
    <property type="match status" value="1"/>
</dbReference>
<evidence type="ECO:0000313" key="5">
    <source>
        <dbReference type="Proteomes" id="UP000184216"/>
    </source>
</evidence>
<reference evidence="4 5" key="2">
    <citation type="submission" date="2016-11" db="EMBL/GenBank/DDBJ databases">
        <authorList>
            <person name="Varghese N."/>
            <person name="Submissions S."/>
        </authorList>
    </citation>
    <scope>NUCLEOTIDE SEQUENCE [LARGE SCALE GENOMIC DNA]</scope>
    <source>
        <strain evidence="4 5">DSM 6368</strain>
    </source>
</reference>
<organism evidence="3 6">
    <name type="scientific">Flavobacterium pectinovorum</name>
    <dbReference type="NCBI Taxonomy" id="29533"/>
    <lineage>
        <taxon>Bacteria</taxon>
        <taxon>Pseudomonadati</taxon>
        <taxon>Bacteroidota</taxon>
        <taxon>Flavobacteriia</taxon>
        <taxon>Flavobacteriales</taxon>
        <taxon>Flavobacteriaceae</taxon>
        <taxon>Flavobacterium</taxon>
    </lineage>
</organism>
<evidence type="ECO:0000313" key="4">
    <source>
        <dbReference type="EMBL" id="SHL68891.1"/>
    </source>
</evidence>
<dbReference type="PANTHER" id="PTHR40050:SF1">
    <property type="entry name" value="INNER SPORE COAT PROTEIN H"/>
    <property type="match status" value="1"/>
</dbReference>
<dbReference type="AlphaFoldDB" id="A0AB36NUF8"/>
<name>A0AB36NUF8_9FLAO</name>
<protein>
    <submittedName>
        <fullName evidence="4">Por secretion system C-terminal sorting domain-containing protein</fullName>
    </submittedName>
</protein>
<comment type="caution">
    <text evidence="3">The sequence shown here is derived from an EMBL/GenBank/DDBJ whole genome shotgun (WGS) entry which is preliminary data.</text>
</comment>
<dbReference type="NCBIfam" id="TIGR04183">
    <property type="entry name" value="Por_Secre_tail"/>
    <property type="match status" value="1"/>
</dbReference>
<keyword evidence="5" id="KW-1185">Reference proteome</keyword>